<organism evidence="1">
    <name type="scientific">marine sediment metagenome</name>
    <dbReference type="NCBI Taxonomy" id="412755"/>
    <lineage>
        <taxon>unclassified sequences</taxon>
        <taxon>metagenomes</taxon>
        <taxon>ecological metagenomes</taxon>
    </lineage>
</organism>
<sequence length="57" mass="6720">MRKKPKTRPIRVTAETFRELQRLASTEEHRGRSRQVLLAMAVDLLTDRAAEKEKTWL</sequence>
<evidence type="ECO:0008006" key="2">
    <source>
        <dbReference type="Google" id="ProtNLM"/>
    </source>
</evidence>
<dbReference type="EMBL" id="LAZR01012914">
    <property type="protein sequence ID" value="KKM24483.1"/>
    <property type="molecule type" value="Genomic_DNA"/>
</dbReference>
<dbReference type="AlphaFoldDB" id="A0A0F9KQV5"/>
<evidence type="ECO:0000313" key="1">
    <source>
        <dbReference type="EMBL" id="KKM24483.1"/>
    </source>
</evidence>
<reference evidence="1" key="1">
    <citation type="journal article" date="2015" name="Nature">
        <title>Complex archaea that bridge the gap between prokaryotes and eukaryotes.</title>
        <authorList>
            <person name="Spang A."/>
            <person name="Saw J.H."/>
            <person name="Jorgensen S.L."/>
            <person name="Zaremba-Niedzwiedzka K."/>
            <person name="Martijn J."/>
            <person name="Lind A.E."/>
            <person name="van Eijk R."/>
            <person name="Schleper C."/>
            <person name="Guy L."/>
            <person name="Ettema T.J."/>
        </authorList>
    </citation>
    <scope>NUCLEOTIDE SEQUENCE</scope>
</reference>
<proteinExistence type="predicted"/>
<protein>
    <recommendedName>
        <fullName evidence="2">Ribbon-helix-helix protein CopG domain-containing protein</fullName>
    </recommendedName>
</protein>
<comment type="caution">
    <text evidence="1">The sequence shown here is derived from an EMBL/GenBank/DDBJ whole genome shotgun (WGS) entry which is preliminary data.</text>
</comment>
<gene>
    <name evidence="1" type="ORF">LCGC14_1604680</name>
</gene>
<accession>A0A0F9KQV5</accession>
<name>A0A0F9KQV5_9ZZZZ</name>